<dbReference type="OrthoDB" id="3474306at2759"/>
<reference evidence="2 3" key="1">
    <citation type="submission" date="2017-12" db="EMBL/GenBank/DDBJ databases">
        <title>Comparative genomics of Botrytis spp.</title>
        <authorList>
            <person name="Valero-Jimenez C.A."/>
            <person name="Tapia P."/>
            <person name="Veloso J."/>
            <person name="Silva-Moreno E."/>
            <person name="Staats M."/>
            <person name="Valdes J.H."/>
            <person name="Van Kan J.A.L."/>
        </authorList>
    </citation>
    <scope>NUCLEOTIDE SEQUENCE [LARGE SCALE GENOMIC DNA]</scope>
    <source>
        <strain evidence="2 3">MUCL3349</strain>
    </source>
</reference>
<organism evidence="2 3">
    <name type="scientific">Botrytis porri</name>
    <dbReference type="NCBI Taxonomy" id="87229"/>
    <lineage>
        <taxon>Eukaryota</taxon>
        <taxon>Fungi</taxon>
        <taxon>Dikarya</taxon>
        <taxon>Ascomycota</taxon>
        <taxon>Pezizomycotina</taxon>
        <taxon>Leotiomycetes</taxon>
        <taxon>Helotiales</taxon>
        <taxon>Sclerotiniaceae</taxon>
        <taxon>Botrytis</taxon>
    </lineage>
</organism>
<accession>A0A4Z1KQ39</accession>
<name>A0A4Z1KQ39_9HELO</name>
<evidence type="ECO:0000313" key="3">
    <source>
        <dbReference type="Proteomes" id="UP000297280"/>
    </source>
</evidence>
<evidence type="ECO:0000259" key="1">
    <source>
        <dbReference type="Pfam" id="PF06985"/>
    </source>
</evidence>
<dbReference type="EMBL" id="PQXO01000644">
    <property type="protein sequence ID" value="TGO83455.1"/>
    <property type="molecule type" value="Genomic_DNA"/>
</dbReference>
<gene>
    <name evidence="2" type="ORF">BPOR_0645g00070</name>
</gene>
<protein>
    <recommendedName>
        <fullName evidence="1">Heterokaryon incompatibility domain-containing protein</fullName>
    </recommendedName>
</protein>
<dbReference type="PANTHER" id="PTHR33112:SF8">
    <property type="entry name" value="HETEROKARYON INCOMPATIBILITY DOMAIN-CONTAINING PROTEIN"/>
    <property type="match status" value="1"/>
</dbReference>
<proteinExistence type="predicted"/>
<feature type="domain" description="Heterokaryon incompatibility" evidence="1">
    <location>
        <begin position="51"/>
        <end position="206"/>
    </location>
</feature>
<keyword evidence="3" id="KW-1185">Reference proteome</keyword>
<dbReference type="PANTHER" id="PTHR33112">
    <property type="entry name" value="DOMAIN PROTEIN, PUTATIVE-RELATED"/>
    <property type="match status" value="1"/>
</dbReference>
<dbReference type="Proteomes" id="UP000297280">
    <property type="component" value="Unassembled WGS sequence"/>
</dbReference>
<dbReference type="STRING" id="87229.A0A4Z1KQ39"/>
<sequence>MSTWLQQCLSNHKKCQDRGKVNQKLPTRVIDVQLEGGDPFLVETNQRPGSWVALSYCWGFSPTAVTTSQNLQQHYNRIPMSNFPQTMKDAIVITRRMGYRYLWIDSLCIIQDSPKDWAVESLKMADVYGGASLTIAAEASVDTASGIFDSSNAFHKRHSEKYNFSIEGYHPSTSREYGRVYLRDIVDSNPFERAGCLRRRAWALQEDLMSRRLISFGEEQLYWRCVTQQSEEASPTQALNPQYWYFTGNN</sequence>
<comment type="caution">
    <text evidence="2">The sequence shown here is derived from an EMBL/GenBank/DDBJ whole genome shotgun (WGS) entry which is preliminary data.</text>
</comment>
<evidence type="ECO:0000313" key="2">
    <source>
        <dbReference type="EMBL" id="TGO83455.1"/>
    </source>
</evidence>
<dbReference type="InterPro" id="IPR010730">
    <property type="entry name" value="HET"/>
</dbReference>
<dbReference type="AlphaFoldDB" id="A0A4Z1KQ39"/>
<dbReference type="Pfam" id="PF06985">
    <property type="entry name" value="HET"/>
    <property type="match status" value="1"/>
</dbReference>